<dbReference type="Proteomes" id="UP000030645">
    <property type="component" value="Unassembled WGS sequence"/>
</dbReference>
<evidence type="ECO:0000313" key="1">
    <source>
        <dbReference type="EMBL" id="EXC25023.1"/>
    </source>
</evidence>
<sequence>MNHNIPLVRLVENHQPSAAASAKPPRNPLANLSLKSLLISKPFCKASKVLNPTGISPPKS</sequence>
<proteinExistence type="predicted"/>
<name>W9S423_9ROSA</name>
<dbReference type="EMBL" id="KE346040">
    <property type="protein sequence ID" value="EXC25023.1"/>
    <property type="molecule type" value="Genomic_DNA"/>
</dbReference>
<keyword evidence="2" id="KW-1185">Reference proteome</keyword>
<evidence type="ECO:0000313" key="2">
    <source>
        <dbReference type="Proteomes" id="UP000030645"/>
    </source>
</evidence>
<reference evidence="2" key="1">
    <citation type="submission" date="2013-01" db="EMBL/GenBank/DDBJ databases">
        <title>Draft Genome Sequence of a Mulberry Tree, Morus notabilis C.K. Schneid.</title>
        <authorList>
            <person name="He N."/>
            <person name="Zhao S."/>
        </authorList>
    </citation>
    <scope>NUCLEOTIDE SEQUENCE</scope>
</reference>
<accession>W9S423</accession>
<dbReference type="AlphaFoldDB" id="W9S423"/>
<gene>
    <name evidence="1" type="ORF">L484_021893</name>
</gene>
<protein>
    <submittedName>
        <fullName evidence="1">Uncharacterized protein</fullName>
    </submittedName>
</protein>
<organism evidence="1 2">
    <name type="scientific">Morus notabilis</name>
    <dbReference type="NCBI Taxonomy" id="981085"/>
    <lineage>
        <taxon>Eukaryota</taxon>
        <taxon>Viridiplantae</taxon>
        <taxon>Streptophyta</taxon>
        <taxon>Embryophyta</taxon>
        <taxon>Tracheophyta</taxon>
        <taxon>Spermatophyta</taxon>
        <taxon>Magnoliopsida</taxon>
        <taxon>eudicotyledons</taxon>
        <taxon>Gunneridae</taxon>
        <taxon>Pentapetalae</taxon>
        <taxon>rosids</taxon>
        <taxon>fabids</taxon>
        <taxon>Rosales</taxon>
        <taxon>Moraceae</taxon>
        <taxon>Moreae</taxon>
        <taxon>Morus</taxon>
    </lineage>
</organism>